<sequence>MNGSPAANLERELESMGIEKACVYDPLFEMYCCGGRKAYQRGTPHHDGAGNVVRGGNQLWDHPHLTYLTDLSLVTQSATGSKENRVYSYTLTDEAAEVGDHISQSRLTEQREELERILSDFSDKFLFVVAIGGARYGRIGGKTKNLRIPAADYSEAWDDSWVAALASTLTSTETFQTTELLSREELERVVNPNSTNDDELDVAADHEEELAKQFSELFASVLLKVPAFHKQAITLFEQLEAIGFAFTDQVFSTSGKSSTTYWRAPGAITAYIDCPSIEKELAAFASLYPLLKSYAGSGASSYSRKDLHIDLQRLAYVNSNVGIESVSEELTYLHEQGITSKLNGVPETSRPAFLIEDRERFERYLEQKIASTATSLVTT</sequence>
<reference evidence="1 2" key="1">
    <citation type="submission" date="2021-06" db="EMBL/GenBank/DDBJ databases">
        <title>Halomicroarcula sp. a new haloarchaeum isolated from saline soil.</title>
        <authorList>
            <person name="Duran-Viseras A."/>
            <person name="Sanchez-Porro C."/>
            <person name="Ventosa A."/>
        </authorList>
    </citation>
    <scope>NUCLEOTIDE SEQUENCE [LARGE SCALE GENOMIC DNA]</scope>
    <source>
        <strain evidence="1 2">F27</strain>
    </source>
</reference>
<protein>
    <submittedName>
        <fullName evidence="1">Uncharacterized protein</fullName>
    </submittedName>
</protein>
<dbReference type="EMBL" id="RKLT01000041">
    <property type="protein sequence ID" value="MBX0298154.1"/>
    <property type="molecule type" value="Genomic_DNA"/>
</dbReference>
<evidence type="ECO:0000313" key="2">
    <source>
        <dbReference type="Proteomes" id="UP001430455"/>
    </source>
</evidence>
<evidence type="ECO:0000313" key="1">
    <source>
        <dbReference type="EMBL" id="MBX0298154.1"/>
    </source>
</evidence>
<gene>
    <name evidence="1" type="ORF">EGH23_25165</name>
</gene>
<dbReference type="AlphaFoldDB" id="A0AAW4PKC8"/>
<dbReference type="RefSeq" id="WP_220582733.1">
    <property type="nucleotide sequence ID" value="NZ_RKLT01000041.1"/>
</dbReference>
<dbReference type="Proteomes" id="UP001430455">
    <property type="component" value="Unassembled WGS sequence"/>
</dbReference>
<name>A0AAW4PKC8_9EURY</name>
<proteinExistence type="predicted"/>
<keyword evidence="2" id="KW-1185">Reference proteome</keyword>
<accession>A0AAW4PKC8</accession>
<comment type="caution">
    <text evidence="1">The sequence shown here is derived from an EMBL/GenBank/DDBJ whole genome shotgun (WGS) entry which is preliminary data.</text>
</comment>
<organism evidence="1 2">
    <name type="scientific">Haloarcula nitratireducens</name>
    <dbReference type="NCBI Taxonomy" id="2487749"/>
    <lineage>
        <taxon>Archaea</taxon>
        <taxon>Methanobacteriati</taxon>
        <taxon>Methanobacteriota</taxon>
        <taxon>Stenosarchaea group</taxon>
        <taxon>Halobacteria</taxon>
        <taxon>Halobacteriales</taxon>
        <taxon>Haloarculaceae</taxon>
        <taxon>Haloarcula</taxon>
    </lineage>
</organism>